<dbReference type="OrthoDB" id="9779418at2"/>
<sequence>MTKKLLIISIDALGAKNIIEQIDYLPTIKSLLTNGTWVKEIAEVYPSLTYPSHTTIVTGVYPNKHGIINNTKKQMNRRSPDWYWYSKDVKVTTLYEAARQKRLKTAAFLWPVTAGSNINYNIAEIFPNRIWTNQVLTSLKASTPYFMYQMNRKFGHLRQGIKQPYLDDFVTACAVDTIKTKKPDLTMIHLVDLDSMYHAYGVESEQAYNALLRQDKRILQLLSALDDAGMRDETNIVILGDHYQIDVHTMIRINSLFTQKGWMTKTKNELPPRNASLYAKSTDGSCYIYADSKNRVDEDTILAALKTIKGIEKIYLPPDIQRMGADTNALFMLEAKSGYYFIDEANGHIIEEVNQADIGKPDRYRAVHGYHPTKPEYATTLIFNGPDIKSGHVIPKAKLIDEAPTFAELLGITDFSNHVDGSVIKGIFKQ</sequence>
<dbReference type="PANTHER" id="PTHR10151">
    <property type="entry name" value="ECTONUCLEOTIDE PYROPHOSPHATASE/PHOSPHODIESTERASE"/>
    <property type="match status" value="1"/>
</dbReference>
<gene>
    <name evidence="1" type="ORF">CBF37_01505</name>
</gene>
<accession>A0A430A2L1</accession>
<dbReference type="PANTHER" id="PTHR10151:SF120">
    <property type="entry name" value="BIS(5'-ADENOSYL)-TRIPHOSPHATASE"/>
    <property type="match status" value="1"/>
</dbReference>
<name>A0A430A2L1_9ENTE</name>
<dbReference type="InterPro" id="IPR017850">
    <property type="entry name" value="Alkaline_phosphatase_core_sf"/>
</dbReference>
<dbReference type="RefSeq" id="WP_125982952.1">
    <property type="nucleotide sequence ID" value="NZ_NGJS01000001.1"/>
</dbReference>
<dbReference type="CDD" id="cd16018">
    <property type="entry name" value="Enpp"/>
    <property type="match status" value="1"/>
</dbReference>
<dbReference type="InterPro" id="IPR002591">
    <property type="entry name" value="Phosphodiest/P_Trfase"/>
</dbReference>
<reference evidence="1 2" key="1">
    <citation type="submission" date="2017-05" db="EMBL/GenBank/DDBJ databases">
        <title>Vagococcus spp. assemblies.</title>
        <authorList>
            <person name="Gulvik C.A."/>
        </authorList>
    </citation>
    <scope>NUCLEOTIDE SEQUENCE [LARGE SCALE GENOMIC DNA]</scope>
    <source>
        <strain evidence="1 2">SS1995</strain>
    </source>
</reference>
<dbReference type="EMBL" id="NGJS01000001">
    <property type="protein sequence ID" value="RSU00713.1"/>
    <property type="molecule type" value="Genomic_DNA"/>
</dbReference>
<dbReference type="AlphaFoldDB" id="A0A430A2L1"/>
<organism evidence="1 2">
    <name type="scientific">Vagococcus vulneris</name>
    <dbReference type="NCBI Taxonomy" id="1977869"/>
    <lineage>
        <taxon>Bacteria</taxon>
        <taxon>Bacillati</taxon>
        <taxon>Bacillota</taxon>
        <taxon>Bacilli</taxon>
        <taxon>Lactobacillales</taxon>
        <taxon>Enterococcaceae</taxon>
        <taxon>Vagococcus</taxon>
    </lineage>
</organism>
<keyword evidence="2" id="KW-1185">Reference proteome</keyword>
<evidence type="ECO:0000313" key="2">
    <source>
        <dbReference type="Proteomes" id="UP000287857"/>
    </source>
</evidence>
<comment type="caution">
    <text evidence="1">The sequence shown here is derived from an EMBL/GenBank/DDBJ whole genome shotgun (WGS) entry which is preliminary data.</text>
</comment>
<dbReference type="GO" id="GO:0016787">
    <property type="term" value="F:hydrolase activity"/>
    <property type="evidence" value="ECO:0007669"/>
    <property type="project" value="UniProtKB-ARBA"/>
</dbReference>
<dbReference type="Proteomes" id="UP000287857">
    <property type="component" value="Unassembled WGS sequence"/>
</dbReference>
<dbReference type="Gene3D" id="3.40.720.10">
    <property type="entry name" value="Alkaline Phosphatase, subunit A"/>
    <property type="match status" value="1"/>
</dbReference>
<dbReference type="Pfam" id="PF01663">
    <property type="entry name" value="Phosphodiest"/>
    <property type="match status" value="1"/>
</dbReference>
<evidence type="ECO:0000313" key="1">
    <source>
        <dbReference type="EMBL" id="RSU00713.1"/>
    </source>
</evidence>
<dbReference type="SUPFAM" id="SSF53649">
    <property type="entry name" value="Alkaline phosphatase-like"/>
    <property type="match status" value="1"/>
</dbReference>
<proteinExistence type="predicted"/>
<protein>
    <submittedName>
        <fullName evidence="1">Alkaline phosphatase family protein</fullName>
    </submittedName>
</protein>